<gene>
    <name evidence="2" type="ORF">ANCCAN_02504</name>
</gene>
<proteinExistence type="predicted"/>
<comment type="caution">
    <text evidence="2">The sequence shown here is derived from an EMBL/GenBank/DDBJ whole genome shotgun (WGS) entry which is preliminary data.</text>
</comment>
<feature type="compositionally biased region" description="Pro residues" evidence="1">
    <location>
        <begin position="27"/>
        <end position="36"/>
    </location>
</feature>
<dbReference type="EMBL" id="JOJR01000014">
    <property type="protein sequence ID" value="RCN51351.1"/>
    <property type="molecule type" value="Genomic_DNA"/>
</dbReference>
<dbReference type="AlphaFoldDB" id="A0A368H416"/>
<reference evidence="2 3" key="1">
    <citation type="submission" date="2014-10" db="EMBL/GenBank/DDBJ databases">
        <title>Draft genome of the hookworm Ancylostoma caninum.</title>
        <authorList>
            <person name="Mitreva M."/>
        </authorList>
    </citation>
    <scope>NUCLEOTIDE SEQUENCE [LARGE SCALE GENOMIC DNA]</scope>
    <source>
        <strain evidence="2 3">Baltimore</strain>
    </source>
</reference>
<sequence>MNIMRLRGSLLRPDLVDKQPGDTSNGPNPPFPPTPEPSTGDKKGGVVKSPPTIFENNNKTGAVYNVFLNLDLGKDSKRTRKVLRKLFDALDEDDSETSAAALQTTKRPTIEQPSRRSPHPGRKATPPAPFPSEESDSDYDYKEEPAAVEGTTGLSPLDLLKKSGSALSQEEILTITHPCSTDHKRYIRKREEAGCIGAIAFSTIVCREFLDCMLTEDGPLGKCGPKICTQFKAMPKSGKCFRELFACK</sequence>
<keyword evidence="3" id="KW-1185">Reference proteome</keyword>
<evidence type="ECO:0000313" key="3">
    <source>
        <dbReference type="Proteomes" id="UP000252519"/>
    </source>
</evidence>
<evidence type="ECO:0000256" key="1">
    <source>
        <dbReference type="SAM" id="MobiDB-lite"/>
    </source>
</evidence>
<feature type="compositionally biased region" description="Polar residues" evidence="1">
    <location>
        <begin position="97"/>
        <end position="107"/>
    </location>
</feature>
<protein>
    <submittedName>
        <fullName evidence="2">Uncharacterized protein</fullName>
    </submittedName>
</protein>
<dbReference type="OrthoDB" id="10544067at2759"/>
<feature type="region of interest" description="Disordered" evidence="1">
    <location>
        <begin position="92"/>
        <end position="141"/>
    </location>
</feature>
<dbReference type="Proteomes" id="UP000252519">
    <property type="component" value="Unassembled WGS sequence"/>
</dbReference>
<evidence type="ECO:0000313" key="2">
    <source>
        <dbReference type="EMBL" id="RCN51351.1"/>
    </source>
</evidence>
<feature type="region of interest" description="Disordered" evidence="1">
    <location>
        <begin position="1"/>
        <end position="57"/>
    </location>
</feature>
<accession>A0A368H416</accession>
<organism evidence="2 3">
    <name type="scientific">Ancylostoma caninum</name>
    <name type="common">Dog hookworm</name>
    <dbReference type="NCBI Taxonomy" id="29170"/>
    <lineage>
        <taxon>Eukaryota</taxon>
        <taxon>Metazoa</taxon>
        <taxon>Ecdysozoa</taxon>
        <taxon>Nematoda</taxon>
        <taxon>Chromadorea</taxon>
        <taxon>Rhabditida</taxon>
        <taxon>Rhabditina</taxon>
        <taxon>Rhabditomorpha</taxon>
        <taxon>Strongyloidea</taxon>
        <taxon>Ancylostomatidae</taxon>
        <taxon>Ancylostomatinae</taxon>
        <taxon>Ancylostoma</taxon>
    </lineage>
</organism>
<name>A0A368H416_ANCCA</name>